<keyword evidence="2" id="KW-1185">Reference proteome</keyword>
<sequence>MKHLLTLVFALSFFACQSVKKNPSEASEPELPNTDLYEPLESEASSEDENYQAAIDFINSYIESKDQVEILEFVRNSPLATDRLKSELENIVILAWEENPKIGLLADPLFDAQDYPPNGFELHEFNSPTGYVIVKGIDWEDFKVAMQLVKEDGHILVDGCGIVNMPKNKRVER</sequence>
<organism evidence="1 2">
    <name type="scientific">Gelidibacter pelagius</name>
    <dbReference type="NCBI Taxonomy" id="2819985"/>
    <lineage>
        <taxon>Bacteria</taxon>
        <taxon>Pseudomonadati</taxon>
        <taxon>Bacteroidota</taxon>
        <taxon>Flavobacteriia</taxon>
        <taxon>Flavobacteriales</taxon>
        <taxon>Flavobacteriaceae</taxon>
        <taxon>Gelidibacter</taxon>
    </lineage>
</organism>
<comment type="caution">
    <text evidence="1">The sequence shown here is derived from an EMBL/GenBank/DDBJ whole genome shotgun (WGS) entry which is preliminary data.</text>
</comment>
<accession>A0ABS3SV20</accession>
<protein>
    <submittedName>
        <fullName evidence="1">Uncharacterized protein</fullName>
    </submittedName>
</protein>
<dbReference type="EMBL" id="JAGEVG010000018">
    <property type="protein sequence ID" value="MBO3099539.1"/>
    <property type="molecule type" value="Genomic_DNA"/>
</dbReference>
<dbReference type="PROSITE" id="PS51257">
    <property type="entry name" value="PROKAR_LIPOPROTEIN"/>
    <property type="match status" value="1"/>
</dbReference>
<gene>
    <name evidence="1" type="ORF">J4051_14755</name>
</gene>
<proteinExistence type="predicted"/>
<reference evidence="1 2" key="1">
    <citation type="submission" date="2021-03" db="EMBL/GenBank/DDBJ databases">
        <title>Gelidibacter sp. nov., isolated from costal sediment.</title>
        <authorList>
            <person name="Lun K.-Y."/>
        </authorList>
    </citation>
    <scope>NUCLEOTIDE SEQUENCE [LARGE SCALE GENOMIC DNA]</scope>
    <source>
        <strain evidence="1 2">DF109</strain>
    </source>
</reference>
<evidence type="ECO:0000313" key="2">
    <source>
        <dbReference type="Proteomes" id="UP000681315"/>
    </source>
</evidence>
<name>A0ABS3SV20_9FLAO</name>
<dbReference type="Proteomes" id="UP000681315">
    <property type="component" value="Unassembled WGS sequence"/>
</dbReference>
<dbReference type="RefSeq" id="WP_208234653.1">
    <property type="nucleotide sequence ID" value="NZ_JAGEVG010000018.1"/>
</dbReference>
<evidence type="ECO:0000313" key="1">
    <source>
        <dbReference type="EMBL" id="MBO3099539.1"/>
    </source>
</evidence>